<dbReference type="NCBIfam" id="TIGR00557">
    <property type="entry name" value="pdxA"/>
    <property type="match status" value="1"/>
</dbReference>
<evidence type="ECO:0000313" key="4">
    <source>
        <dbReference type="EMBL" id="MST96317.1"/>
    </source>
</evidence>
<gene>
    <name evidence="4" type="primary">pdxA</name>
    <name evidence="4" type="ORF">FYJ85_04545</name>
</gene>
<evidence type="ECO:0000256" key="3">
    <source>
        <dbReference type="ARBA" id="ARBA00023027"/>
    </source>
</evidence>
<keyword evidence="5" id="KW-1185">Reference proteome</keyword>
<dbReference type="AlphaFoldDB" id="A0A844FYG8"/>
<keyword evidence="2 4" id="KW-0560">Oxidoreductase</keyword>
<dbReference type="SUPFAM" id="SSF53659">
    <property type="entry name" value="Isocitrate/Isopropylmalate dehydrogenase-like"/>
    <property type="match status" value="1"/>
</dbReference>
<evidence type="ECO:0000256" key="1">
    <source>
        <dbReference type="ARBA" id="ARBA00022723"/>
    </source>
</evidence>
<evidence type="ECO:0000256" key="2">
    <source>
        <dbReference type="ARBA" id="ARBA00023002"/>
    </source>
</evidence>
<evidence type="ECO:0000313" key="5">
    <source>
        <dbReference type="Proteomes" id="UP000435649"/>
    </source>
</evidence>
<keyword evidence="1" id="KW-0479">Metal-binding</keyword>
<dbReference type="EMBL" id="VUNS01000003">
    <property type="protein sequence ID" value="MST96317.1"/>
    <property type="molecule type" value="Genomic_DNA"/>
</dbReference>
<dbReference type="PANTHER" id="PTHR30004:SF6">
    <property type="entry name" value="D-THREONATE 4-PHOSPHATE DEHYDROGENASE"/>
    <property type="match status" value="1"/>
</dbReference>
<proteinExistence type="predicted"/>
<comment type="caution">
    <text evidence="4">The sequence shown here is derived from an EMBL/GenBank/DDBJ whole genome shotgun (WGS) entry which is preliminary data.</text>
</comment>
<dbReference type="GO" id="GO:0046872">
    <property type="term" value="F:metal ion binding"/>
    <property type="evidence" value="ECO:0007669"/>
    <property type="project" value="UniProtKB-KW"/>
</dbReference>
<organism evidence="4 5">
    <name type="scientific">Victivallis lenta</name>
    <dbReference type="NCBI Taxonomy" id="2606640"/>
    <lineage>
        <taxon>Bacteria</taxon>
        <taxon>Pseudomonadati</taxon>
        <taxon>Lentisphaerota</taxon>
        <taxon>Lentisphaeria</taxon>
        <taxon>Victivallales</taxon>
        <taxon>Victivallaceae</taxon>
        <taxon>Victivallis</taxon>
    </lineage>
</organism>
<dbReference type="PANTHER" id="PTHR30004">
    <property type="entry name" value="4-HYDROXYTHREONINE-4-PHOSPHATE DEHYDROGENASE"/>
    <property type="match status" value="1"/>
</dbReference>
<dbReference type="EC" id="1.1.1.262" evidence="4"/>
<protein>
    <submittedName>
        <fullName evidence="4">4-hydroxythreonine-4-phosphate dehydrogenase PdxA</fullName>
        <ecNumber evidence="4">1.1.1.262</ecNumber>
    </submittedName>
</protein>
<dbReference type="RefSeq" id="WP_106053881.1">
    <property type="nucleotide sequence ID" value="NZ_VUNS01000003.1"/>
</dbReference>
<dbReference type="Pfam" id="PF04166">
    <property type="entry name" value="PdxA"/>
    <property type="match status" value="1"/>
</dbReference>
<dbReference type="Proteomes" id="UP000435649">
    <property type="component" value="Unassembled WGS sequence"/>
</dbReference>
<accession>A0A844FYG8</accession>
<dbReference type="GO" id="GO:0051287">
    <property type="term" value="F:NAD binding"/>
    <property type="evidence" value="ECO:0007669"/>
    <property type="project" value="InterPro"/>
</dbReference>
<sequence length="322" mass="34535">MALSVPVIAITMGDPAGIGPELAVRIAADPKWSGRAEFVIYGEETVLREAAHRWSDGFLPRVRPSGTLPFGSFELGAADARCGRLAYDALTAATKDALAGEVDAIVTAPMNKYAVNLAGIPFTGHTERIAELCECRNFVMMQSSGSLRMVFVTCHVSLAEVPKLAVKAEIIRVAELLHEAVRAEGIEHPRLAAAAINPHAGENGCMGLEDERETKPALTALRKSGIDIEGPFPPDTLFVESIRNRYDGLVTMYHDQGHIPFKMLAFDSGVNSTLGLPVIRTSPDHGTAFDIAWRGKANPGSMSAAVELAVLRAGSRHSRRKG</sequence>
<dbReference type="InterPro" id="IPR005255">
    <property type="entry name" value="PdxA_fam"/>
</dbReference>
<reference evidence="4 5" key="1">
    <citation type="submission" date="2019-08" db="EMBL/GenBank/DDBJ databases">
        <title>In-depth cultivation of the pig gut microbiome towards novel bacterial diversity and tailored functional studies.</title>
        <authorList>
            <person name="Wylensek D."/>
            <person name="Hitch T.C.A."/>
            <person name="Clavel T."/>
        </authorList>
    </citation>
    <scope>NUCLEOTIDE SEQUENCE [LARGE SCALE GENOMIC DNA]</scope>
    <source>
        <strain evidence="4 5">BBE-744-WT-12</strain>
    </source>
</reference>
<dbReference type="Gene3D" id="3.40.718.10">
    <property type="entry name" value="Isopropylmalate Dehydrogenase"/>
    <property type="match status" value="1"/>
</dbReference>
<keyword evidence="3" id="KW-0520">NAD</keyword>
<dbReference type="GO" id="GO:0050570">
    <property type="term" value="F:4-hydroxythreonine-4-phosphate dehydrogenase activity"/>
    <property type="evidence" value="ECO:0007669"/>
    <property type="project" value="UniProtKB-EC"/>
</dbReference>
<name>A0A844FYG8_9BACT</name>